<evidence type="ECO:0000256" key="3">
    <source>
        <dbReference type="ARBA" id="ARBA00022729"/>
    </source>
</evidence>
<proteinExistence type="inferred from homology"/>
<dbReference type="PANTHER" id="PTHR33420">
    <property type="entry name" value="FIMBRIAL SUBUNIT ELFA-RELATED"/>
    <property type="match status" value="1"/>
</dbReference>
<keyword evidence="3 5" id="KW-0732">Signal</keyword>
<comment type="similarity">
    <text evidence="2">Belongs to the fimbrial protein family.</text>
</comment>
<dbReference type="GO" id="GO:0043709">
    <property type="term" value="P:cell adhesion involved in single-species biofilm formation"/>
    <property type="evidence" value="ECO:0007669"/>
    <property type="project" value="TreeGrafter"/>
</dbReference>
<dbReference type="RefSeq" id="WP_009047804.1">
    <property type="nucleotide sequence ID" value="NZ_CM001490.1"/>
</dbReference>
<dbReference type="Proteomes" id="UP000003790">
    <property type="component" value="Chromosome"/>
</dbReference>
<evidence type="ECO:0000313" key="8">
    <source>
        <dbReference type="Proteomes" id="UP000003790"/>
    </source>
</evidence>
<reference evidence="7 8" key="1">
    <citation type="journal article" date="2012" name="PLoS Genet.">
        <title>Comparative Genomics of Plant-Associated Pseudomonas spp.: Insights into Diversity and Inheritance of Traits Involved in Multitrophic Interactions.</title>
        <authorList>
            <person name="Loper J.E."/>
            <person name="Hassan K.A."/>
            <person name="Mavrodi D.V."/>
            <person name="Davis E.W.II."/>
            <person name="Lim C.K."/>
            <person name="Shaffer B.T."/>
            <person name="Elbourne L.D."/>
            <person name="Stockwell V.O."/>
            <person name="Hartney S.L."/>
            <person name="Breakwell K."/>
            <person name="Henkels M.D."/>
            <person name="Tetu S.G."/>
            <person name="Rangel L.I."/>
            <person name="Kidarsa T.A."/>
            <person name="Wilson N.L."/>
            <person name="van de Mortel J.E."/>
            <person name="Song C."/>
            <person name="Blumhagen R."/>
            <person name="Radune D."/>
            <person name="Hostetler J.B."/>
            <person name="Brinkac L.M."/>
            <person name="Durkin A.S."/>
            <person name="Kluepfel D.A."/>
            <person name="Wechter W.P."/>
            <person name="Anderson A.J."/>
            <person name="Kim Y.C."/>
            <person name="Pierson L.S.III."/>
            <person name="Pierson E.A."/>
            <person name="Lindow S.E."/>
            <person name="Kobayashi D.Y."/>
            <person name="Raaijmakers J.M."/>
            <person name="Weller D.M."/>
            <person name="Thomashow L.S."/>
            <person name="Allen A.E."/>
            <person name="Paulsen I.T."/>
        </authorList>
    </citation>
    <scope>NUCLEOTIDE SEQUENCE [LARGE SCALE GENOMIC DNA]</scope>
    <source>
        <strain evidence="7 8">O6</strain>
    </source>
</reference>
<comment type="subcellular location">
    <subcellularLocation>
        <location evidence="1">Fimbrium</location>
    </subcellularLocation>
</comment>
<dbReference type="EMBL" id="AHOT01000027">
    <property type="protein sequence ID" value="EIM14473.1"/>
    <property type="molecule type" value="Genomic_DNA"/>
</dbReference>
<dbReference type="InterPro" id="IPR050263">
    <property type="entry name" value="Bact_Fimbrial_Adh_Pro"/>
</dbReference>
<dbReference type="Gene3D" id="2.60.40.3310">
    <property type="match status" value="1"/>
</dbReference>
<evidence type="ECO:0000256" key="4">
    <source>
        <dbReference type="ARBA" id="ARBA00023263"/>
    </source>
</evidence>
<evidence type="ECO:0000256" key="5">
    <source>
        <dbReference type="SAM" id="SignalP"/>
    </source>
</evidence>
<organism evidence="7 8">
    <name type="scientific">Pseudomonas chlororaphis O6</name>
    <dbReference type="NCBI Taxonomy" id="1037915"/>
    <lineage>
        <taxon>Bacteria</taxon>
        <taxon>Pseudomonadati</taxon>
        <taxon>Pseudomonadota</taxon>
        <taxon>Gammaproteobacteria</taxon>
        <taxon>Pseudomonadales</taxon>
        <taxon>Pseudomonadaceae</taxon>
        <taxon>Pseudomonas</taxon>
    </lineage>
</organism>
<dbReference type="SUPFAM" id="SSF49401">
    <property type="entry name" value="Bacterial adhesins"/>
    <property type="match status" value="1"/>
</dbReference>
<comment type="caution">
    <text evidence="7">The sequence shown here is derived from an EMBL/GenBank/DDBJ whole genome shotgun (WGS) entry which is preliminary data.</text>
</comment>
<keyword evidence="4" id="KW-0281">Fimbrium</keyword>
<accession>A0AB33WMT3</accession>
<dbReference type="GO" id="GO:0009289">
    <property type="term" value="C:pilus"/>
    <property type="evidence" value="ECO:0007669"/>
    <property type="project" value="UniProtKB-SubCell"/>
</dbReference>
<feature type="chain" id="PRO_5044263536" evidence="5">
    <location>
        <begin position="23"/>
        <end position="327"/>
    </location>
</feature>
<evidence type="ECO:0000256" key="2">
    <source>
        <dbReference type="ARBA" id="ARBA00006671"/>
    </source>
</evidence>
<protein>
    <submittedName>
        <fullName evidence="7">Fimbrial protein</fullName>
    </submittedName>
</protein>
<dbReference type="InterPro" id="IPR036937">
    <property type="entry name" value="Adhesion_dom_fimbrial_sf"/>
</dbReference>
<dbReference type="Gene3D" id="2.60.40.1090">
    <property type="entry name" value="Fimbrial-type adhesion domain"/>
    <property type="match status" value="1"/>
</dbReference>
<evidence type="ECO:0000259" key="6">
    <source>
        <dbReference type="Pfam" id="PF00419"/>
    </source>
</evidence>
<dbReference type="Pfam" id="PF00419">
    <property type="entry name" value="Fimbrial"/>
    <property type="match status" value="1"/>
</dbReference>
<evidence type="ECO:0000256" key="1">
    <source>
        <dbReference type="ARBA" id="ARBA00004561"/>
    </source>
</evidence>
<evidence type="ECO:0000313" key="7">
    <source>
        <dbReference type="EMBL" id="EIM14473.1"/>
    </source>
</evidence>
<feature type="signal peptide" evidence="5">
    <location>
        <begin position="1"/>
        <end position="22"/>
    </location>
</feature>
<dbReference type="InterPro" id="IPR008966">
    <property type="entry name" value="Adhesion_dom_sf"/>
</dbReference>
<feature type="domain" description="Fimbrial-type adhesion" evidence="6">
    <location>
        <begin position="187"/>
        <end position="326"/>
    </location>
</feature>
<dbReference type="InterPro" id="IPR000259">
    <property type="entry name" value="Adhesion_dom_fimbrial"/>
</dbReference>
<sequence length="327" mass="34719">MRKLIFGITAVSGSLVAGDTFAACYWQGPEPSPSVKTITLPAEIAVTAAPIGAELAKYTVSLWPDGPLRNCGGVASQVSISLESALLPSSEDKVYETGVKGIGVKFCVRTSSSSQSIDCLPYSEHVPAGYGPYAPQNINVIFVRTGRDVASGDMFLKFKSVWKHVDYILTVESEGTVKLVNDVFFAGCESVGAAVNVPMGKQTIQSIKNGSVKEVPFNFDVRCDGLKPDTKVPVKVYFEGTSQADGMLKLSNLGQSGVASGVGISLVNDKGVKLPFDIARSVALDWNRDAADGSIYRFSGKAKYAPTGDEMKPGKGDATMSFVINYN</sequence>
<dbReference type="AlphaFoldDB" id="A0AB33WMT3"/>
<name>A0AB33WMT3_9PSED</name>
<gene>
    <name evidence="7" type="ORF">PchlO6_1862</name>
</gene>
<dbReference type="PANTHER" id="PTHR33420:SF3">
    <property type="entry name" value="FIMBRIAL SUBUNIT ELFA"/>
    <property type="match status" value="1"/>
</dbReference>